<dbReference type="GO" id="GO:0005737">
    <property type="term" value="C:cytoplasm"/>
    <property type="evidence" value="ECO:0007669"/>
    <property type="project" value="TreeGrafter"/>
</dbReference>
<dbReference type="SUPFAM" id="SSF55729">
    <property type="entry name" value="Acyl-CoA N-acyltransferases (Nat)"/>
    <property type="match status" value="1"/>
</dbReference>
<evidence type="ECO:0000313" key="2">
    <source>
        <dbReference type="EMBL" id="GIG54237.1"/>
    </source>
</evidence>
<organism evidence="2 3">
    <name type="scientific">Demequina activiva</name>
    <dbReference type="NCBI Taxonomy" id="1582364"/>
    <lineage>
        <taxon>Bacteria</taxon>
        <taxon>Bacillati</taxon>
        <taxon>Actinomycetota</taxon>
        <taxon>Actinomycetes</taxon>
        <taxon>Micrococcales</taxon>
        <taxon>Demequinaceae</taxon>
        <taxon>Demequina</taxon>
    </lineage>
</organism>
<dbReference type="PROSITE" id="PS51186">
    <property type="entry name" value="GNAT"/>
    <property type="match status" value="1"/>
</dbReference>
<reference evidence="2" key="1">
    <citation type="submission" date="2021-01" db="EMBL/GenBank/DDBJ databases">
        <title>Whole genome shotgun sequence of Demequina activiva NBRC 110675.</title>
        <authorList>
            <person name="Komaki H."/>
            <person name="Tamura T."/>
        </authorList>
    </citation>
    <scope>NUCLEOTIDE SEQUENCE</scope>
    <source>
        <strain evidence="2">NBRC 110675</strain>
    </source>
</reference>
<protein>
    <recommendedName>
        <fullName evidence="1">N-acetyltransferase domain-containing protein</fullName>
    </recommendedName>
</protein>
<dbReference type="Pfam" id="PF13302">
    <property type="entry name" value="Acetyltransf_3"/>
    <property type="match status" value="1"/>
</dbReference>
<comment type="caution">
    <text evidence="2">The sequence shown here is derived from an EMBL/GenBank/DDBJ whole genome shotgun (WGS) entry which is preliminary data.</text>
</comment>
<dbReference type="InterPro" id="IPR016181">
    <property type="entry name" value="Acyl_CoA_acyltransferase"/>
</dbReference>
<gene>
    <name evidence="2" type="ORF">Dac01nite_09890</name>
</gene>
<keyword evidence="3" id="KW-1185">Reference proteome</keyword>
<sequence length="207" mass="22902">MYAVPHRVETERLVLRRYVHDDAEALATLIPRNLDHLGQYMEWTAFEPQTVDQRRAWIAEVAAKADAGEDFTLGIFLLAGTLVGGTGFHVRTEPDRLAIGYWIDAEHEGRGLVTEAVTALTRVALELTGADLVDISHAPSNVRSAAIPQRLGFHRQDATGEQCFDSGCQEPSVTWFATRADLARQPLASAVRPRAVDRHGDEIPWPP</sequence>
<dbReference type="EMBL" id="BONR01000002">
    <property type="protein sequence ID" value="GIG54237.1"/>
    <property type="molecule type" value="Genomic_DNA"/>
</dbReference>
<dbReference type="GO" id="GO:0008999">
    <property type="term" value="F:protein-N-terminal-alanine acetyltransferase activity"/>
    <property type="evidence" value="ECO:0007669"/>
    <property type="project" value="TreeGrafter"/>
</dbReference>
<evidence type="ECO:0000259" key="1">
    <source>
        <dbReference type="PROSITE" id="PS51186"/>
    </source>
</evidence>
<name>A0A919UFX9_9MICO</name>
<feature type="domain" description="N-acetyltransferase" evidence="1">
    <location>
        <begin position="13"/>
        <end position="181"/>
    </location>
</feature>
<dbReference type="Proteomes" id="UP000652354">
    <property type="component" value="Unassembled WGS sequence"/>
</dbReference>
<dbReference type="InterPro" id="IPR051908">
    <property type="entry name" value="Ribosomal_N-acetyltransferase"/>
</dbReference>
<dbReference type="Gene3D" id="3.40.630.30">
    <property type="match status" value="1"/>
</dbReference>
<dbReference type="GO" id="GO:1990189">
    <property type="term" value="F:protein N-terminal-serine acetyltransferase activity"/>
    <property type="evidence" value="ECO:0007669"/>
    <property type="project" value="TreeGrafter"/>
</dbReference>
<proteinExistence type="predicted"/>
<dbReference type="PANTHER" id="PTHR43441">
    <property type="entry name" value="RIBOSOMAL-PROTEIN-SERINE ACETYLTRANSFERASE"/>
    <property type="match status" value="1"/>
</dbReference>
<accession>A0A919UFX9</accession>
<dbReference type="InterPro" id="IPR000182">
    <property type="entry name" value="GNAT_dom"/>
</dbReference>
<dbReference type="RefSeq" id="WP_203653809.1">
    <property type="nucleotide sequence ID" value="NZ_BONR01000002.1"/>
</dbReference>
<dbReference type="AlphaFoldDB" id="A0A919UFX9"/>
<dbReference type="PANTHER" id="PTHR43441:SF2">
    <property type="entry name" value="FAMILY ACETYLTRANSFERASE, PUTATIVE (AFU_ORTHOLOGUE AFUA_7G00850)-RELATED"/>
    <property type="match status" value="1"/>
</dbReference>
<evidence type="ECO:0000313" key="3">
    <source>
        <dbReference type="Proteomes" id="UP000652354"/>
    </source>
</evidence>